<feature type="region of interest" description="Disordered" evidence="1">
    <location>
        <begin position="396"/>
        <end position="446"/>
    </location>
</feature>
<gene>
    <name evidence="2" type="ORF">FBHYGVHD_CDS0010</name>
</gene>
<dbReference type="Pfam" id="PF06074">
    <property type="entry name" value="Portal_Mu"/>
    <property type="match status" value="1"/>
</dbReference>
<evidence type="ECO:0000313" key="2">
    <source>
        <dbReference type="EMBL" id="WPF64857.1"/>
    </source>
</evidence>
<evidence type="ECO:0000256" key="1">
    <source>
        <dbReference type="SAM" id="MobiDB-lite"/>
    </source>
</evidence>
<feature type="compositionally biased region" description="Basic and acidic residues" evidence="1">
    <location>
        <begin position="396"/>
        <end position="409"/>
    </location>
</feature>
<sequence length="446" mass="50222">MGLYNDFKHLLPWNVYAEQKLAQDLAKLAIEVGIYKDTSNERPDQLDYNPSDFDLDVYDKMMTDGQVKAALDMIKLSSTARGFTVTGNSEESRKYADFVLQNFESIRGNMEDVIAEMLSALEYGYSVTEKVFEYNPKGQIVLKKLKVLDPHSLKLKINKFGDLEYVQQNIGSKEIRLQANKVILYTYDKRFGNLYGNSALRTTYKHWLIKDKLYRFANIAYERYGTPLLVGTTTDANDVGKMKRLLSKINGMTGLAISGGDKVEAVQMQPVDFIGYIEHHDRKIMESMLVPPMLLGLSRGQSGSYALSGNQFDIFMIRLEALQRDLKALLEEEVVRPLIDYNFPNAKEYPSIQFKPLANEDITKLANVFTQMITAGVIAPSEDWLREELGFPAMSEETKREIEAAKQEAQKAAQAALEAQKANGKEGNKEGNTDESGGSESNSEGK</sequence>
<reference evidence="2 3" key="1">
    <citation type="submission" date="2023-10" db="EMBL/GenBank/DDBJ databases">
        <title>Genome Sequence of the Siphoviridae Staphylococcus aureus Phage MVC_VPHSA1.</title>
        <authorList>
            <person name="Deepak S.J."/>
            <person name="Porteen K."/>
            <person name="Wilfred R."/>
            <person name="Anbazhagan S."/>
            <person name="Elango A."/>
            <person name="Senthil Kumar T."/>
            <person name="Narendra B."/>
            <person name="Sureshkannan S."/>
            <person name="Nithya Quintoil M."/>
            <person name="Charley C.A."/>
            <person name="Teresa S."/>
            <person name="Raghavendra A.G."/>
        </authorList>
    </citation>
    <scope>NUCLEOTIDE SEQUENCE [LARGE SCALE GENOMIC DNA]</scope>
</reference>
<dbReference type="InterPro" id="IPR009279">
    <property type="entry name" value="Portal_Mu"/>
</dbReference>
<name>A0ABZ0QZW8_9CAUD</name>
<evidence type="ECO:0000313" key="3">
    <source>
        <dbReference type="Proteomes" id="UP001322219"/>
    </source>
</evidence>
<accession>A0ABZ0QZW8</accession>
<feature type="compositionally biased region" description="Basic and acidic residues" evidence="1">
    <location>
        <begin position="423"/>
        <end position="432"/>
    </location>
</feature>
<dbReference type="EMBL" id="OR670591">
    <property type="protein sequence ID" value="WPF64857.1"/>
    <property type="molecule type" value="Genomic_DNA"/>
</dbReference>
<organism evidence="2 3">
    <name type="scientific">Staphylococcus phage MVC_VPHSA1</name>
    <dbReference type="NCBI Taxonomy" id="3088876"/>
    <lineage>
        <taxon>Viruses</taxon>
        <taxon>Duplodnaviria</taxon>
        <taxon>Heunggongvirae</taxon>
        <taxon>Uroviricota</taxon>
        <taxon>Caudoviricetes</taxon>
        <taxon>Ehrlichviridae</taxon>
        <taxon>Chennaivirus</taxon>
        <taxon>Chennaivirus MVCVPHSA1</taxon>
    </lineage>
</organism>
<dbReference type="Proteomes" id="UP001322219">
    <property type="component" value="Segment"/>
</dbReference>
<feature type="compositionally biased region" description="Low complexity" evidence="1">
    <location>
        <begin position="434"/>
        <end position="446"/>
    </location>
</feature>
<feature type="compositionally biased region" description="Low complexity" evidence="1">
    <location>
        <begin position="410"/>
        <end position="422"/>
    </location>
</feature>
<protein>
    <submittedName>
        <fullName evidence="2">Portal protein</fullName>
    </submittedName>
</protein>
<proteinExistence type="predicted"/>
<keyword evidence="3" id="KW-1185">Reference proteome</keyword>